<name>A0A024UKE1_9STRA</name>
<dbReference type="GeneID" id="20080727"/>
<evidence type="ECO:0000256" key="1">
    <source>
        <dbReference type="SAM" id="MobiDB-lite"/>
    </source>
</evidence>
<organism evidence="2">
    <name type="scientific">Aphanomyces invadans</name>
    <dbReference type="NCBI Taxonomy" id="157072"/>
    <lineage>
        <taxon>Eukaryota</taxon>
        <taxon>Sar</taxon>
        <taxon>Stramenopiles</taxon>
        <taxon>Oomycota</taxon>
        <taxon>Saprolegniomycetes</taxon>
        <taxon>Saprolegniales</taxon>
        <taxon>Verrucalvaceae</taxon>
        <taxon>Aphanomyces</taxon>
    </lineage>
</organism>
<reference evidence="2" key="1">
    <citation type="submission" date="2013-12" db="EMBL/GenBank/DDBJ databases">
        <title>The Genome Sequence of Aphanomyces invadans NJM9701.</title>
        <authorList>
            <consortium name="The Broad Institute Genomics Platform"/>
            <person name="Russ C."/>
            <person name="Tyler B."/>
            <person name="van West P."/>
            <person name="Dieguez-Uribeondo J."/>
            <person name="Young S.K."/>
            <person name="Zeng Q."/>
            <person name="Gargeya S."/>
            <person name="Fitzgerald M."/>
            <person name="Abouelleil A."/>
            <person name="Alvarado L."/>
            <person name="Chapman S.B."/>
            <person name="Gainer-Dewar J."/>
            <person name="Goldberg J."/>
            <person name="Griggs A."/>
            <person name="Gujja S."/>
            <person name="Hansen M."/>
            <person name="Howarth C."/>
            <person name="Imamovic A."/>
            <person name="Ireland A."/>
            <person name="Larimer J."/>
            <person name="McCowan C."/>
            <person name="Murphy C."/>
            <person name="Pearson M."/>
            <person name="Poon T.W."/>
            <person name="Priest M."/>
            <person name="Roberts A."/>
            <person name="Saif S."/>
            <person name="Shea T."/>
            <person name="Sykes S."/>
            <person name="Wortman J."/>
            <person name="Nusbaum C."/>
            <person name="Birren B."/>
        </authorList>
    </citation>
    <scope>NUCLEOTIDE SEQUENCE [LARGE SCALE GENOMIC DNA]</scope>
    <source>
        <strain evidence="2">NJM9701</strain>
    </source>
</reference>
<protein>
    <submittedName>
        <fullName evidence="2">Uncharacterized protein</fullName>
    </submittedName>
</protein>
<feature type="compositionally biased region" description="Polar residues" evidence="1">
    <location>
        <begin position="66"/>
        <end position="86"/>
    </location>
</feature>
<dbReference type="VEuPathDB" id="FungiDB:H310_03677"/>
<sequence>MVRRSSKATITKPTPTKPSAASQTPSTPTTRDISQGAALLNNLEQQRKDKRSRYSTVLPEEPDNDAYSTSPFFDSFESTQGPEGIHTMSNFTPSEFNLLATSMHLIMQTMVHFIYNLPTFH</sequence>
<dbReference type="RefSeq" id="XP_008865860.1">
    <property type="nucleotide sequence ID" value="XM_008867638.1"/>
</dbReference>
<gene>
    <name evidence="2" type="ORF">H310_03677</name>
</gene>
<dbReference type="EMBL" id="KI913956">
    <property type="protein sequence ID" value="ETW06083.1"/>
    <property type="molecule type" value="Genomic_DNA"/>
</dbReference>
<accession>A0A024UKE1</accession>
<proteinExistence type="predicted"/>
<feature type="compositionally biased region" description="Low complexity" evidence="1">
    <location>
        <begin position="7"/>
        <end position="30"/>
    </location>
</feature>
<dbReference type="AlphaFoldDB" id="A0A024UKE1"/>
<feature type="region of interest" description="Disordered" evidence="1">
    <location>
        <begin position="1"/>
        <end position="86"/>
    </location>
</feature>
<evidence type="ECO:0000313" key="2">
    <source>
        <dbReference type="EMBL" id="ETW06083.1"/>
    </source>
</evidence>